<accession>A0ABX5M4W8</accession>
<proteinExistence type="predicted"/>
<dbReference type="Proteomes" id="UP000248090">
    <property type="component" value="Unassembled WGS sequence"/>
</dbReference>
<comment type="caution">
    <text evidence="1">The sequence shown here is derived from an EMBL/GenBank/DDBJ whole genome shotgun (WGS) entry which is preliminary data.</text>
</comment>
<protein>
    <recommendedName>
        <fullName evidence="3">Phasin domain-containing protein</fullName>
    </recommendedName>
</protein>
<keyword evidence="2" id="KW-1185">Reference proteome</keyword>
<dbReference type="RefSeq" id="WP_110186019.1">
    <property type="nucleotide sequence ID" value="NZ_LAPT01000012.1"/>
</dbReference>
<evidence type="ECO:0008006" key="3">
    <source>
        <dbReference type="Google" id="ProtNLM"/>
    </source>
</evidence>
<reference evidence="1 2" key="1">
    <citation type="submission" date="2015-03" db="EMBL/GenBank/DDBJ databases">
        <authorList>
            <person name="Krishnan R."/>
            <person name="Midha S."/>
            <person name="Patil P.B."/>
            <person name="Rameshkumar N."/>
        </authorList>
    </citation>
    <scope>NUCLEOTIDE SEQUENCE [LARGE SCALE GENOMIC DNA]</scope>
    <source>
        <strain evidence="1 2">L1E11</strain>
    </source>
</reference>
<evidence type="ECO:0000313" key="1">
    <source>
        <dbReference type="EMBL" id="PXF32623.1"/>
    </source>
</evidence>
<name>A0ABX5M4W8_9GAMM</name>
<evidence type="ECO:0000313" key="2">
    <source>
        <dbReference type="Proteomes" id="UP000248090"/>
    </source>
</evidence>
<organism evidence="1 2">
    <name type="scientific">Pokkaliibacter plantistimulans</name>
    <dbReference type="NCBI Taxonomy" id="1635171"/>
    <lineage>
        <taxon>Bacteria</taxon>
        <taxon>Pseudomonadati</taxon>
        <taxon>Pseudomonadota</taxon>
        <taxon>Gammaproteobacteria</taxon>
        <taxon>Oceanospirillales</taxon>
        <taxon>Balneatrichaceae</taxon>
        <taxon>Pokkaliibacter</taxon>
    </lineage>
</organism>
<dbReference type="EMBL" id="LAPT01000012">
    <property type="protein sequence ID" value="PXF32623.1"/>
    <property type="molecule type" value="Genomic_DNA"/>
</dbReference>
<sequence>MPSATAQPLSVSFDTDDLTTDAVAPNPTDVITDLYRECEGALSVLRDRALMLQSIYDGEMLLSDEVVQQAREACMVIRQMEAKARRKAVAIARQVQEGACDDHKHWMAYQMAVLKEANQLATETHKQMKEILYWAEPVPIDPQP</sequence>
<gene>
    <name evidence="1" type="ORF">WH50_03290</name>
</gene>